<evidence type="ECO:0000256" key="1">
    <source>
        <dbReference type="SAM" id="Phobius"/>
    </source>
</evidence>
<organism evidence="2 3">
    <name type="scientific">Mycolicibacter arupensis</name>
    <dbReference type="NCBI Taxonomy" id="342002"/>
    <lineage>
        <taxon>Bacteria</taxon>
        <taxon>Bacillati</taxon>
        <taxon>Actinomycetota</taxon>
        <taxon>Actinomycetes</taxon>
        <taxon>Mycobacteriales</taxon>
        <taxon>Mycobacteriaceae</taxon>
        <taxon>Mycolicibacter</taxon>
    </lineage>
</organism>
<keyword evidence="1" id="KW-1133">Transmembrane helix</keyword>
<keyword evidence="1" id="KW-0472">Membrane</keyword>
<dbReference type="EMBL" id="SSGD01000025">
    <property type="protein sequence ID" value="TXI58573.1"/>
    <property type="molecule type" value="Genomic_DNA"/>
</dbReference>
<keyword evidence="1" id="KW-0812">Transmembrane</keyword>
<proteinExistence type="predicted"/>
<reference evidence="2 3" key="1">
    <citation type="submission" date="2018-09" db="EMBL/GenBank/DDBJ databases">
        <title>Metagenome Assembled Genomes from an Advanced Water Purification Facility.</title>
        <authorList>
            <person name="Stamps B.W."/>
            <person name="Spear J.R."/>
        </authorList>
    </citation>
    <scope>NUCLEOTIDE SEQUENCE [LARGE SCALE GENOMIC DNA]</scope>
    <source>
        <strain evidence="2">Bin_29_2</strain>
    </source>
</reference>
<accession>A0A5B1M6J5</accession>
<feature type="transmembrane region" description="Helical" evidence="1">
    <location>
        <begin position="106"/>
        <end position="126"/>
    </location>
</feature>
<evidence type="ECO:0000313" key="2">
    <source>
        <dbReference type="EMBL" id="TXI58573.1"/>
    </source>
</evidence>
<sequence>MRPTLRPFATAGVAVLGGGLISVTPIAAPAALPPAVALAAAEVPGDLAGLVDGTWADAATSEATLALLDPEFWQLFWADLFNPDAGSAAWLDLVGAIEELPLIGPLLWGVGLFVVFPGALLLAYLWSQIAPSFDSPQFAAAADAAVAFDPSSLIHDVSAMLDPGVLTSGLDLTSVVDVGAVFDPDASLPDLGGILASLIP</sequence>
<dbReference type="Proteomes" id="UP000321797">
    <property type="component" value="Unassembled WGS sequence"/>
</dbReference>
<protein>
    <submittedName>
        <fullName evidence="2">Uncharacterized protein</fullName>
    </submittedName>
</protein>
<dbReference type="RefSeq" id="WP_149773789.1">
    <property type="nucleotide sequence ID" value="NZ_SSGD01000025.1"/>
</dbReference>
<name>A0A5B1M6J5_9MYCO</name>
<evidence type="ECO:0000313" key="3">
    <source>
        <dbReference type="Proteomes" id="UP000321797"/>
    </source>
</evidence>
<gene>
    <name evidence="2" type="ORF">E6Q54_05510</name>
</gene>
<dbReference type="AlphaFoldDB" id="A0A5B1M6J5"/>
<comment type="caution">
    <text evidence="2">The sequence shown here is derived from an EMBL/GenBank/DDBJ whole genome shotgun (WGS) entry which is preliminary data.</text>
</comment>